<name>A0A3N4I9S3_ASCIM</name>
<accession>A0A3N4I9S3</accession>
<sequence length="248" mass="27413">PTSDTTTPTPAEEEAEVCVVSSHGSFHLARDAAREFLVEKCGGDYLMESPPSAPSTRASTPLLELDKADPNNSDMDDEEEGERLFPKYKDGMEHLFLLTGTDSGYKYRLTIQRCVLPAEAPGRTYLVVRERKDMDEVLLEKSVVAVYGDRERANARARQILREVEGVTAPGLRSSKRRRSSGVGGHGTSVSGGRASGKSERVVRKRQSLGEIERSKYEESMDARGYYTGVVYAEGDRVCVRVEGWEVS</sequence>
<keyword evidence="3" id="KW-1185">Reference proteome</keyword>
<gene>
    <name evidence="2" type="ORF">BJ508DRAFT_326550</name>
</gene>
<evidence type="ECO:0000313" key="3">
    <source>
        <dbReference type="Proteomes" id="UP000275078"/>
    </source>
</evidence>
<evidence type="ECO:0000313" key="2">
    <source>
        <dbReference type="EMBL" id="RPA81428.1"/>
    </source>
</evidence>
<organism evidence="2 3">
    <name type="scientific">Ascobolus immersus RN42</name>
    <dbReference type="NCBI Taxonomy" id="1160509"/>
    <lineage>
        <taxon>Eukaryota</taxon>
        <taxon>Fungi</taxon>
        <taxon>Dikarya</taxon>
        <taxon>Ascomycota</taxon>
        <taxon>Pezizomycotina</taxon>
        <taxon>Pezizomycetes</taxon>
        <taxon>Pezizales</taxon>
        <taxon>Ascobolaceae</taxon>
        <taxon>Ascobolus</taxon>
    </lineage>
</organism>
<feature type="non-terminal residue" evidence="2">
    <location>
        <position position="1"/>
    </location>
</feature>
<reference evidence="2 3" key="1">
    <citation type="journal article" date="2018" name="Nat. Ecol. Evol.">
        <title>Pezizomycetes genomes reveal the molecular basis of ectomycorrhizal truffle lifestyle.</title>
        <authorList>
            <person name="Murat C."/>
            <person name="Payen T."/>
            <person name="Noel B."/>
            <person name="Kuo A."/>
            <person name="Morin E."/>
            <person name="Chen J."/>
            <person name="Kohler A."/>
            <person name="Krizsan K."/>
            <person name="Balestrini R."/>
            <person name="Da Silva C."/>
            <person name="Montanini B."/>
            <person name="Hainaut M."/>
            <person name="Levati E."/>
            <person name="Barry K.W."/>
            <person name="Belfiori B."/>
            <person name="Cichocki N."/>
            <person name="Clum A."/>
            <person name="Dockter R.B."/>
            <person name="Fauchery L."/>
            <person name="Guy J."/>
            <person name="Iotti M."/>
            <person name="Le Tacon F."/>
            <person name="Lindquist E.A."/>
            <person name="Lipzen A."/>
            <person name="Malagnac F."/>
            <person name="Mello A."/>
            <person name="Molinier V."/>
            <person name="Miyauchi S."/>
            <person name="Poulain J."/>
            <person name="Riccioni C."/>
            <person name="Rubini A."/>
            <person name="Sitrit Y."/>
            <person name="Splivallo R."/>
            <person name="Traeger S."/>
            <person name="Wang M."/>
            <person name="Zifcakova L."/>
            <person name="Wipf D."/>
            <person name="Zambonelli A."/>
            <person name="Paolocci F."/>
            <person name="Nowrousian M."/>
            <person name="Ottonello S."/>
            <person name="Baldrian P."/>
            <person name="Spatafora J.W."/>
            <person name="Henrissat B."/>
            <person name="Nagy L.G."/>
            <person name="Aury J.M."/>
            <person name="Wincker P."/>
            <person name="Grigoriev I.V."/>
            <person name="Bonfante P."/>
            <person name="Martin F.M."/>
        </authorList>
    </citation>
    <scope>NUCLEOTIDE SEQUENCE [LARGE SCALE GENOMIC DNA]</scope>
    <source>
        <strain evidence="2 3">RN42</strain>
    </source>
</reference>
<evidence type="ECO:0000256" key="1">
    <source>
        <dbReference type="SAM" id="MobiDB-lite"/>
    </source>
</evidence>
<dbReference type="AlphaFoldDB" id="A0A3N4I9S3"/>
<protein>
    <submittedName>
        <fullName evidence="2">Uncharacterized protein</fullName>
    </submittedName>
</protein>
<dbReference type="Proteomes" id="UP000275078">
    <property type="component" value="Unassembled WGS sequence"/>
</dbReference>
<dbReference type="EMBL" id="ML119680">
    <property type="protein sequence ID" value="RPA81428.1"/>
    <property type="molecule type" value="Genomic_DNA"/>
</dbReference>
<feature type="region of interest" description="Disordered" evidence="1">
    <location>
        <begin position="45"/>
        <end position="79"/>
    </location>
</feature>
<proteinExistence type="predicted"/>
<feature type="region of interest" description="Disordered" evidence="1">
    <location>
        <begin position="171"/>
        <end position="206"/>
    </location>
</feature>